<dbReference type="Pfam" id="PF00005">
    <property type="entry name" value="ABC_tran"/>
    <property type="match status" value="1"/>
</dbReference>
<keyword evidence="5" id="KW-1185">Reference proteome</keyword>
<dbReference type="InterPro" id="IPR003593">
    <property type="entry name" value="AAA+_ATPase"/>
</dbReference>
<dbReference type="Proteomes" id="UP001176471">
    <property type="component" value="Unassembled WGS sequence"/>
</dbReference>
<dbReference type="SUPFAM" id="SSF52540">
    <property type="entry name" value="P-loop containing nucleoside triphosphate hydrolases"/>
    <property type="match status" value="1"/>
</dbReference>
<keyword evidence="1" id="KW-0547">Nucleotide-binding</keyword>
<keyword evidence="2 4" id="KW-0067">ATP-binding</keyword>
<dbReference type="PROSITE" id="PS00211">
    <property type="entry name" value="ABC_TRANSPORTER_1"/>
    <property type="match status" value="1"/>
</dbReference>
<dbReference type="Gene3D" id="3.40.50.300">
    <property type="entry name" value="P-loop containing nucleotide triphosphate hydrolases"/>
    <property type="match status" value="1"/>
</dbReference>
<accession>A0ABT8ZND7</accession>
<dbReference type="PROSITE" id="PS50893">
    <property type="entry name" value="ABC_TRANSPORTER_2"/>
    <property type="match status" value="1"/>
</dbReference>
<feature type="domain" description="ABC transporter" evidence="3">
    <location>
        <begin position="2"/>
        <end position="222"/>
    </location>
</feature>
<dbReference type="EMBL" id="JAUQOM010000006">
    <property type="protein sequence ID" value="MDO7836030.1"/>
    <property type="molecule type" value="Genomic_DNA"/>
</dbReference>
<evidence type="ECO:0000313" key="5">
    <source>
        <dbReference type="Proteomes" id="UP001176471"/>
    </source>
</evidence>
<evidence type="ECO:0000259" key="3">
    <source>
        <dbReference type="PROSITE" id="PS50893"/>
    </source>
</evidence>
<dbReference type="GO" id="GO:0005524">
    <property type="term" value="F:ATP binding"/>
    <property type="evidence" value="ECO:0007669"/>
    <property type="project" value="UniProtKB-KW"/>
</dbReference>
<dbReference type="PANTHER" id="PTHR43514:SF4">
    <property type="entry name" value="ABC TRANSPORTER I FAMILY MEMBER 10"/>
    <property type="match status" value="1"/>
</dbReference>
<dbReference type="SMART" id="SM00382">
    <property type="entry name" value="AAA"/>
    <property type="match status" value="1"/>
</dbReference>
<dbReference type="RefSeq" id="WP_304536446.1">
    <property type="nucleotide sequence ID" value="NZ_JAUQOM010000006.1"/>
</dbReference>
<evidence type="ECO:0000256" key="2">
    <source>
        <dbReference type="ARBA" id="ARBA00022840"/>
    </source>
</evidence>
<name>A0ABT8ZND7_9SPHN</name>
<protein>
    <submittedName>
        <fullName evidence="4">ATP-binding cassette domain-containing protein</fullName>
    </submittedName>
</protein>
<reference evidence="4" key="1">
    <citation type="submission" date="2023-07" db="EMBL/GenBank/DDBJ databases">
        <title>Bacterial whole genome sequence for Sphingobium sp. HBC34.</title>
        <authorList>
            <person name="Le V."/>
            <person name="Ko S.-R."/>
            <person name="Ahn C.-Y."/>
            <person name="Oh H.-M."/>
        </authorList>
    </citation>
    <scope>NUCLEOTIDE SEQUENCE</scope>
    <source>
        <strain evidence="4">HBC34</strain>
    </source>
</reference>
<sequence length="222" mass="24111">MVFDIDLCVQRGERAIACAFRSDSGIVALFGPSGVGKTSVLDMLAGLLRPNAGHVAIAGRRLFDSATAIDLPTARRRCGYVFQQPRLFPHMRVRANLRYGRPRGDPDGGTHGLSQQALIDLLGIGDLLDRWPSSLSGGEAQRVAIGRALLSDPHYLLLDEPISSLDDARRQEILDMIARLHGLTAIPIVYVSHDRRELDYLGGDIIVLDGSHAGDAPDRVIT</sequence>
<evidence type="ECO:0000256" key="1">
    <source>
        <dbReference type="ARBA" id="ARBA00022741"/>
    </source>
</evidence>
<organism evidence="4 5">
    <name type="scientific">Sphingobium cyanobacteriorum</name>
    <dbReference type="NCBI Taxonomy" id="3063954"/>
    <lineage>
        <taxon>Bacteria</taxon>
        <taxon>Pseudomonadati</taxon>
        <taxon>Pseudomonadota</taxon>
        <taxon>Alphaproteobacteria</taxon>
        <taxon>Sphingomonadales</taxon>
        <taxon>Sphingomonadaceae</taxon>
        <taxon>Sphingobium</taxon>
    </lineage>
</organism>
<evidence type="ECO:0000313" key="4">
    <source>
        <dbReference type="EMBL" id="MDO7836030.1"/>
    </source>
</evidence>
<dbReference type="PANTHER" id="PTHR43514">
    <property type="entry name" value="ABC TRANSPORTER I FAMILY MEMBER 10"/>
    <property type="match status" value="1"/>
</dbReference>
<comment type="caution">
    <text evidence="4">The sequence shown here is derived from an EMBL/GenBank/DDBJ whole genome shotgun (WGS) entry which is preliminary data.</text>
</comment>
<gene>
    <name evidence="4" type="ORF">Q4610_13335</name>
</gene>
<dbReference type="InterPro" id="IPR003439">
    <property type="entry name" value="ABC_transporter-like_ATP-bd"/>
</dbReference>
<dbReference type="InterPro" id="IPR017871">
    <property type="entry name" value="ABC_transporter-like_CS"/>
</dbReference>
<dbReference type="InterPro" id="IPR027417">
    <property type="entry name" value="P-loop_NTPase"/>
</dbReference>
<proteinExistence type="predicted"/>
<dbReference type="InterPro" id="IPR050334">
    <property type="entry name" value="Molybdenum_import_ModC"/>
</dbReference>